<keyword evidence="2" id="KW-1185">Reference proteome</keyword>
<accession>A0A285CHR4</accession>
<evidence type="ECO:0000313" key="2">
    <source>
        <dbReference type="Proteomes" id="UP000219546"/>
    </source>
</evidence>
<dbReference type="EMBL" id="OAOP01000001">
    <property type="protein sequence ID" value="SNX66875.1"/>
    <property type="molecule type" value="Genomic_DNA"/>
</dbReference>
<dbReference type="Proteomes" id="UP000219546">
    <property type="component" value="Unassembled WGS sequence"/>
</dbReference>
<dbReference type="Gene3D" id="3.30.200.270">
    <property type="match status" value="1"/>
</dbReference>
<proteinExistence type="predicted"/>
<organism evidence="1 2">
    <name type="scientific">Bacillus oleivorans</name>
    <dbReference type="NCBI Taxonomy" id="1448271"/>
    <lineage>
        <taxon>Bacteria</taxon>
        <taxon>Bacillati</taxon>
        <taxon>Bacillota</taxon>
        <taxon>Bacilli</taxon>
        <taxon>Bacillales</taxon>
        <taxon>Bacillaceae</taxon>
        <taxon>Bacillus</taxon>
    </lineage>
</organism>
<reference evidence="1 2" key="1">
    <citation type="submission" date="2017-08" db="EMBL/GenBank/DDBJ databases">
        <authorList>
            <person name="de Groot N.N."/>
        </authorList>
    </citation>
    <scope>NUCLEOTIDE SEQUENCE [LARGE SCALE GENOMIC DNA]</scope>
    <source>
        <strain evidence="1 2">JC228</strain>
    </source>
</reference>
<protein>
    <submittedName>
        <fullName evidence="1">Uncharacterized protein</fullName>
    </submittedName>
</protein>
<name>A0A285CHR4_9BACI</name>
<dbReference type="AlphaFoldDB" id="A0A285CHR4"/>
<dbReference type="RefSeq" id="WP_097156723.1">
    <property type="nucleotide sequence ID" value="NZ_JBEPMQ010000012.1"/>
</dbReference>
<evidence type="ECO:0000313" key="1">
    <source>
        <dbReference type="EMBL" id="SNX66875.1"/>
    </source>
</evidence>
<sequence>MRKNRIIVLLAFVILALAVVTPALGASFSNRIIDEEFVVQINGVDVKGEGNHLTPNMLFVDAIAYAELLGKEYSFDKTKMTFTINGAALDAKIYKNRPAVHVRAIAKATGAENVDWDQTVEPWVCYVLDLPDGTIGLEGNDVYAPGVPGMGQHWANPADLPTGPIFGVEDGKLIFIEQMISKEFFVNGETIVDIPGMKGVPSPPIVHTDIELVPNGHPGFEIPHYDIHHYFVTHEEHLQFSMPPDGTTPGHGH</sequence>
<dbReference type="OrthoDB" id="2867208at2"/>
<gene>
    <name evidence="1" type="ORF">SAMN05877753_101188</name>
</gene>